<dbReference type="PANTHER" id="PTHR28142">
    <property type="entry name" value="MITOCHONDRIAL INNER MEMBRANE I-AAA PROTEASE SUPERCOMPLEX SUBUNIT MGR3-RELATED"/>
    <property type="match status" value="1"/>
</dbReference>
<dbReference type="AlphaFoldDB" id="A0A9P3CGF0"/>
<feature type="transmembrane region" description="Helical" evidence="1">
    <location>
        <begin position="71"/>
        <end position="92"/>
    </location>
</feature>
<dbReference type="EMBL" id="BOLY01000003">
    <property type="protein sequence ID" value="GIZ42424.1"/>
    <property type="molecule type" value="Genomic_DNA"/>
</dbReference>
<keyword evidence="3" id="KW-1185">Reference proteome</keyword>
<gene>
    <name evidence="2" type="ORF">CKM354_000569600</name>
</gene>
<sequence>MSGRPLLRLSLRQTARQISGQARNIHLVSTRTQLRPQQALRRTPLQHGQQRRHASFMENARNLTQQNPMSVALAVVIILAGAGSVVYANYVYQSYILAAFHKYPEPVAKKLRRALYYTNTDLQPKEALKYYKQALHEAEEIQMDPFSDEIIGVKIQVAKLLEDIQQWSKAIEVLERTRSNNLEWLEQFGRLEHNKQKRTSVLAKTVGISVKLGELYGHPAIFDRDAAQERLVWAVETVLKEQQRRVSNKVKDEEEGEWMGNDQIGAALEALAHSYEAKSQHYLATPLFLQALSLYPTKDCHTVVLMNNLASSLAQQSPGAARAAQAYATSQSISERATGPAASRENMIDNAKRWAQKALDVAAGIAAPERDEECDIGCAVATHNLGEFAEMSNDIDLARKKYKEAISLARAIGFEEGVEQSSARLRELSKAG</sequence>
<evidence type="ECO:0000313" key="2">
    <source>
        <dbReference type="EMBL" id="GIZ42424.1"/>
    </source>
</evidence>
<dbReference type="SUPFAM" id="SSF48452">
    <property type="entry name" value="TPR-like"/>
    <property type="match status" value="1"/>
</dbReference>
<keyword evidence="1" id="KW-0812">Transmembrane</keyword>
<keyword evidence="1" id="KW-0472">Membrane</keyword>
<dbReference type="RefSeq" id="XP_044656911.1">
    <property type="nucleotide sequence ID" value="XM_044800976.1"/>
</dbReference>
<protein>
    <recommendedName>
        <fullName evidence="4">TPR domain-containing protein</fullName>
    </recommendedName>
</protein>
<dbReference type="Proteomes" id="UP000825890">
    <property type="component" value="Unassembled WGS sequence"/>
</dbReference>
<dbReference type="GO" id="GO:0031942">
    <property type="term" value="C:i-AAA complex"/>
    <property type="evidence" value="ECO:0007669"/>
    <property type="project" value="TreeGrafter"/>
</dbReference>
<dbReference type="GeneID" id="68291271"/>
<evidence type="ECO:0008006" key="4">
    <source>
        <dbReference type="Google" id="ProtNLM"/>
    </source>
</evidence>
<dbReference type="GO" id="GO:0006515">
    <property type="term" value="P:protein quality control for misfolded or incompletely synthesized proteins"/>
    <property type="evidence" value="ECO:0007669"/>
    <property type="project" value="TreeGrafter"/>
</dbReference>
<comment type="caution">
    <text evidence="2">The sequence shown here is derived from an EMBL/GenBank/DDBJ whole genome shotgun (WGS) entry which is preliminary data.</text>
</comment>
<proteinExistence type="predicted"/>
<dbReference type="InterPro" id="IPR040201">
    <property type="entry name" value="Mrg3-like"/>
</dbReference>
<dbReference type="OrthoDB" id="10050400at2759"/>
<dbReference type="Gene3D" id="1.25.40.10">
    <property type="entry name" value="Tetratricopeptide repeat domain"/>
    <property type="match status" value="1"/>
</dbReference>
<evidence type="ECO:0000256" key="1">
    <source>
        <dbReference type="SAM" id="Phobius"/>
    </source>
</evidence>
<accession>A0A9P3CGF0</accession>
<name>A0A9P3CGF0_9PEZI</name>
<reference evidence="2 3" key="1">
    <citation type="submission" date="2021-01" db="EMBL/GenBank/DDBJ databases">
        <title>Cercospora kikuchii MAFF 305040 whole genome shotgun sequence.</title>
        <authorList>
            <person name="Kashiwa T."/>
            <person name="Suzuki T."/>
        </authorList>
    </citation>
    <scope>NUCLEOTIDE SEQUENCE [LARGE SCALE GENOMIC DNA]</scope>
    <source>
        <strain evidence="2 3">MAFF 305040</strain>
    </source>
</reference>
<keyword evidence="1" id="KW-1133">Transmembrane helix</keyword>
<dbReference type="InterPro" id="IPR011990">
    <property type="entry name" value="TPR-like_helical_dom_sf"/>
</dbReference>
<evidence type="ECO:0000313" key="3">
    <source>
        <dbReference type="Proteomes" id="UP000825890"/>
    </source>
</evidence>
<dbReference type="PANTHER" id="PTHR28142:SF1">
    <property type="entry name" value="MITOCHONDRIAL INNER MEMBRANE I-AAA PROTEASE SUPERCOMPLEX SUBUNIT MGR3-RELATED"/>
    <property type="match status" value="1"/>
</dbReference>
<dbReference type="GO" id="GO:0051787">
    <property type="term" value="F:misfolded protein binding"/>
    <property type="evidence" value="ECO:0007669"/>
    <property type="project" value="TreeGrafter"/>
</dbReference>
<dbReference type="CDD" id="cd24145">
    <property type="entry name" value="Mgr3-like"/>
    <property type="match status" value="1"/>
</dbReference>
<organism evidence="2 3">
    <name type="scientific">Cercospora kikuchii</name>
    <dbReference type="NCBI Taxonomy" id="84275"/>
    <lineage>
        <taxon>Eukaryota</taxon>
        <taxon>Fungi</taxon>
        <taxon>Dikarya</taxon>
        <taxon>Ascomycota</taxon>
        <taxon>Pezizomycotina</taxon>
        <taxon>Dothideomycetes</taxon>
        <taxon>Dothideomycetidae</taxon>
        <taxon>Mycosphaerellales</taxon>
        <taxon>Mycosphaerellaceae</taxon>
        <taxon>Cercospora</taxon>
    </lineage>
</organism>